<protein>
    <submittedName>
        <fullName evidence="2">Uncharacterized protein</fullName>
    </submittedName>
</protein>
<dbReference type="Proteomes" id="UP000887580">
    <property type="component" value="Unplaced"/>
</dbReference>
<reference evidence="2" key="1">
    <citation type="submission" date="2022-11" db="UniProtKB">
        <authorList>
            <consortium name="WormBaseParasite"/>
        </authorList>
    </citation>
    <scope>IDENTIFICATION</scope>
</reference>
<sequence>QIGKVNSPKINIKTKYTLFQQCKKERMRRAIECC</sequence>
<evidence type="ECO:0000313" key="1">
    <source>
        <dbReference type="Proteomes" id="UP000887580"/>
    </source>
</evidence>
<name>A0AC35GCP7_9BILA</name>
<evidence type="ECO:0000313" key="2">
    <source>
        <dbReference type="WBParaSite" id="PS1159_v2.g3410.t1"/>
    </source>
</evidence>
<proteinExistence type="predicted"/>
<organism evidence="1 2">
    <name type="scientific">Panagrolaimus sp. PS1159</name>
    <dbReference type="NCBI Taxonomy" id="55785"/>
    <lineage>
        <taxon>Eukaryota</taxon>
        <taxon>Metazoa</taxon>
        <taxon>Ecdysozoa</taxon>
        <taxon>Nematoda</taxon>
        <taxon>Chromadorea</taxon>
        <taxon>Rhabditida</taxon>
        <taxon>Tylenchina</taxon>
        <taxon>Panagrolaimomorpha</taxon>
        <taxon>Panagrolaimoidea</taxon>
        <taxon>Panagrolaimidae</taxon>
        <taxon>Panagrolaimus</taxon>
    </lineage>
</organism>
<dbReference type="WBParaSite" id="PS1159_v2.g3410.t1">
    <property type="protein sequence ID" value="PS1159_v2.g3410.t1"/>
    <property type="gene ID" value="PS1159_v2.g3410"/>
</dbReference>
<accession>A0AC35GCP7</accession>